<feature type="region of interest" description="Disordered" evidence="1">
    <location>
        <begin position="313"/>
        <end position="336"/>
    </location>
</feature>
<reference evidence="2" key="1">
    <citation type="journal article" date="2022" name="bioRxiv">
        <title>Genomics of Preaxostyla Flagellates Illuminates Evolutionary Transitions and the Path Towards Mitochondrial Loss.</title>
        <authorList>
            <person name="Novak L.V.F."/>
            <person name="Treitli S.C."/>
            <person name="Pyrih J."/>
            <person name="Halakuc P."/>
            <person name="Pipaliya S.V."/>
            <person name="Vacek V."/>
            <person name="Brzon O."/>
            <person name="Soukal P."/>
            <person name="Eme L."/>
            <person name="Dacks J.B."/>
            <person name="Karnkowska A."/>
            <person name="Elias M."/>
            <person name="Hampl V."/>
        </authorList>
    </citation>
    <scope>NUCLEOTIDE SEQUENCE</scope>
    <source>
        <strain evidence="2">RCP-MX</strain>
    </source>
</reference>
<feature type="compositionally biased region" description="Acidic residues" evidence="1">
    <location>
        <begin position="85"/>
        <end position="94"/>
    </location>
</feature>
<feature type="compositionally biased region" description="Polar residues" evidence="1">
    <location>
        <begin position="30"/>
        <end position="43"/>
    </location>
</feature>
<feature type="compositionally biased region" description="Basic residues" evidence="1">
    <location>
        <begin position="244"/>
        <end position="261"/>
    </location>
</feature>
<evidence type="ECO:0000256" key="1">
    <source>
        <dbReference type="SAM" id="MobiDB-lite"/>
    </source>
</evidence>
<feature type="compositionally biased region" description="Low complexity" evidence="1">
    <location>
        <begin position="313"/>
        <end position="322"/>
    </location>
</feature>
<gene>
    <name evidence="2" type="ORF">PAPYR_2116</name>
</gene>
<feature type="compositionally biased region" description="Acidic residues" evidence="1">
    <location>
        <begin position="151"/>
        <end position="160"/>
    </location>
</feature>
<accession>A0ABQ8URR0</accession>
<proteinExistence type="predicted"/>
<protein>
    <submittedName>
        <fullName evidence="2">Uncharacterized protein</fullName>
    </submittedName>
</protein>
<dbReference type="EMBL" id="JAPMOS010000007">
    <property type="protein sequence ID" value="KAJ4461528.1"/>
    <property type="molecule type" value="Genomic_DNA"/>
</dbReference>
<feature type="compositionally biased region" description="Polar residues" evidence="1">
    <location>
        <begin position="72"/>
        <end position="81"/>
    </location>
</feature>
<dbReference type="Proteomes" id="UP001141327">
    <property type="component" value="Unassembled WGS sequence"/>
</dbReference>
<comment type="caution">
    <text evidence="2">The sequence shown here is derived from an EMBL/GenBank/DDBJ whole genome shotgun (WGS) entry which is preliminary data.</text>
</comment>
<sequence length="368" mass="40907">MAKSLIKFSLNRAVKPKETVVPAGDVQPRTMPTFQMEQQTGRQQKQRHIPFRVISLGPKEPVPPPPQKQVFTPYSQIQQPRDLTLEDEDEDEDQESHVRQRQAHLRALQKPSAMLLVDYPQPTQHRALPPELVWALRRAQKRKQAQTACPPEEEEDDDDALERSPSPPQAPPPPSPPTPAPPTEPAPAPPPLEHPPGDLHTRHKRQRTPASLAARKARRLQRKSKPHQPPPPPPPPPPPGDRAARRKQRKERRRIAARVRQGKPPLPKPTSVFRGPAMITPYAVFTLPGLAPRHGCHCNGRVGRTELWMRQAPSFSAASSPPGASPPPDLPPAPAGRAVVHAMSHPPQSFETVVWRLAPAAFRPVIAH</sequence>
<feature type="compositionally biased region" description="Pro residues" evidence="1">
    <location>
        <begin position="165"/>
        <end position="194"/>
    </location>
</feature>
<feature type="region of interest" description="Disordered" evidence="1">
    <location>
        <begin position="19"/>
        <end position="273"/>
    </location>
</feature>
<name>A0ABQ8URR0_9EUKA</name>
<feature type="compositionally biased region" description="Pro residues" evidence="1">
    <location>
        <begin position="323"/>
        <end position="334"/>
    </location>
</feature>
<keyword evidence="3" id="KW-1185">Reference proteome</keyword>
<evidence type="ECO:0000313" key="2">
    <source>
        <dbReference type="EMBL" id="KAJ4461528.1"/>
    </source>
</evidence>
<organism evidence="2 3">
    <name type="scientific">Paratrimastix pyriformis</name>
    <dbReference type="NCBI Taxonomy" id="342808"/>
    <lineage>
        <taxon>Eukaryota</taxon>
        <taxon>Metamonada</taxon>
        <taxon>Preaxostyla</taxon>
        <taxon>Paratrimastigidae</taxon>
        <taxon>Paratrimastix</taxon>
    </lineage>
</organism>
<evidence type="ECO:0000313" key="3">
    <source>
        <dbReference type="Proteomes" id="UP001141327"/>
    </source>
</evidence>
<feature type="compositionally biased region" description="Basic residues" evidence="1">
    <location>
        <begin position="215"/>
        <end position="226"/>
    </location>
</feature>
<feature type="compositionally biased region" description="Pro residues" evidence="1">
    <location>
        <begin position="227"/>
        <end position="240"/>
    </location>
</feature>